<organism evidence="5 6">
    <name type="scientific">Aporhodopirellula aestuarii</name>
    <dbReference type="NCBI Taxonomy" id="2950107"/>
    <lineage>
        <taxon>Bacteria</taxon>
        <taxon>Pseudomonadati</taxon>
        <taxon>Planctomycetota</taxon>
        <taxon>Planctomycetia</taxon>
        <taxon>Pirellulales</taxon>
        <taxon>Pirellulaceae</taxon>
        <taxon>Aporhodopirellula</taxon>
    </lineage>
</organism>
<comment type="caution">
    <text evidence="5">The sequence shown here is derived from an EMBL/GenBank/DDBJ whole genome shotgun (WGS) entry which is preliminary data.</text>
</comment>
<keyword evidence="3" id="KW-1133">Transmembrane helix</keyword>
<dbReference type="PANTHER" id="PTHR31302">
    <property type="entry name" value="TRANSMEMBRANE PROTEIN WITH METALLOPHOSPHOESTERASE DOMAIN-RELATED"/>
    <property type="match status" value="1"/>
</dbReference>
<dbReference type="InterPro" id="IPR004843">
    <property type="entry name" value="Calcineurin-like_PHP"/>
</dbReference>
<evidence type="ECO:0000313" key="6">
    <source>
        <dbReference type="Proteomes" id="UP001202961"/>
    </source>
</evidence>
<dbReference type="InterPro" id="IPR051158">
    <property type="entry name" value="Metallophosphoesterase_sf"/>
</dbReference>
<keyword evidence="2" id="KW-0378">Hydrolase</keyword>
<keyword evidence="3" id="KW-0812">Transmembrane</keyword>
<dbReference type="EMBL" id="JAMQBK010000060">
    <property type="protein sequence ID" value="MCM2373205.1"/>
    <property type="molecule type" value="Genomic_DNA"/>
</dbReference>
<feature type="transmembrane region" description="Helical" evidence="3">
    <location>
        <begin position="77"/>
        <end position="98"/>
    </location>
</feature>
<feature type="domain" description="Calcineurin-like phosphoesterase" evidence="4">
    <location>
        <begin position="166"/>
        <end position="330"/>
    </location>
</feature>
<dbReference type="CDD" id="cd07385">
    <property type="entry name" value="MPP_YkuE_C"/>
    <property type="match status" value="1"/>
</dbReference>
<dbReference type="InterPro" id="IPR029052">
    <property type="entry name" value="Metallo-depent_PP-like"/>
</dbReference>
<gene>
    <name evidence="5" type="ORF">NB063_21550</name>
</gene>
<feature type="transmembrane region" description="Helical" evidence="3">
    <location>
        <begin position="6"/>
        <end position="24"/>
    </location>
</feature>
<evidence type="ECO:0000259" key="4">
    <source>
        <dbReference type="Pfam" id="PF00149"/>
    </source>
</evidence>
<dbReference type="Gene3D" id="3.60.21.10">
    <property type="match status" value="1"/>
</dbReference>
<dbReference type="Proteomes" id="UP001202961">
    <property type="component" value="Unassembled WGS sequence"/>
</dbReference>
<dbReference type="SUPFAM" id="SSF56300">
    <property type="entry name" value="Metallo-dependent phosphatases"/>
    <property type="match status" value="1"/>
</dbReference>
<dbReference type="PANTHER" id="PTHR31302:SF31">
    <property type="entry name" value="PHOSPHODIESTERASE YAEI"/>
    <property type="match status" value="1"/>
</dbReference>
<reference evidence="5 6" key="1">
    <citation type="journal article" date="2022" name="Syst. Appl. Microbiol.">
        <title>Rhodopirellula aestuarii sp. nov., a novel member of the genus Rhodopirellula isolated from brackish sediments collected in the Tagus River estuary, Portugal.</title>
        <authorList>
            <person name="Vitorino I.R."/>
            <person name="Klimek D."/>
            <person name="Calusinska M."/>
            <person name="Lobo-da-Cunha A."/>
            <person name="Vasconcelos V."/>
            <person name="Lage O.M."/>
        </authorList>
    </citation>
    <scope>NUCLEOTIDE SEQUENCE [LARGE SCALE GENOMIC DNA]</scope>
    <source>
        <strain evidence="5 6">ICT_H3.1</strain>
    </source>
</reference>
<proteinExistence type="predicted"/>
<keyword evidence="1" id="KW-0479">Metal-binding</keyword>
<feature type="transmembrane region" description="Helical" evidence="3">
    <location>
        <begin position="36"/>
        <end position="57"/>
    </location>
</feature>
<evidence type="ECO:0000313" key="5">
    <source>
        <dbReference type="EMBL" id="MCM2373205.1"/>
    </source>
</evidence>
<dbReference type="RefSeq" id="WP_250930870.1">
    <property type="nucleotide sequence ID" value="NZ_JAMQBK010000060.1"/>
</dbReference>
<evidence type="ECO:0000256" key="2">
    <source>
        <dbReference type="ARBA" id="ARBA00022801"/>
    </source>
</evidence>
<evidence type="ECO:0000256" key="3">
    <source>
        <dbReference type="SAM" id="Phobius"/>
    </source>
</evidence>
<sequence length="392" mass="44227">MNFVLLVLALVSHFGLRLAFYNRLNSFGWPRRRIKRIEKVAFVETWVTPFVIAWFWYEPLREIILAGGAWNMLPVALRVYGLSCLIAGGILFGLWIVWRPIFRVQHADVSRTTRTIIAGKQDVEQFARTSKCRAAAMIPGNQMLDLAVEHIDILLANLPRSLDGYRIAHLSDIHLTGHLHQTYLSRVIESASEWRPELFALTGDIVDVQECVGWLAELFGPASAPDGSVFILGNHDTRVSDPSQVRDEMEQAGWTNIGGRCQPYSLRQTDVVMMGNETPWFGRPSAEEIGQVRESLADDAFKICLSHSPDQYDWARRHGVDFLMCGHTHGGQGRLPLAGPILSPSWHGSRWASGDFYRAPTTMHVSRGLGGVHLLRINCRPELSLITLRRKR</sequence>
<protein>
    <submittedName>
        <fullName evidence="5">Metallophosphoesterase</fullName>
    </submittedName>
</protein>
<name>A0ABT0U8F1_9BACT</name>
<accession>A0ABT0U8F1</accession>
<keyword evidence="3" id="KW-0472">Membrane</keyword>
<keyword evidence="6" id="KW-1185">Reference proteome</keyword>
<evidence type="ECO:0000256" key="1">
    <source>
        <dbReference type="ARBA" id="ARBA00022723"/>
    </source>
</evidence>
<dbReference type="Pfam" id="PF00149">
    <property type="entry name" value="Metallophos"/>
    <property type="match status" value="1"/>
</dbReference>